<keyword evidence="7" id="KW-0807">Transducer</keyword>
<gene>
    <name evidence="10" type="ORF">MDA_GLEAN10004649</name>
</gene>
<evidence type="ECO:0000256" key="2">
    <source>
        <dbReference type="ARBA" id="ARBA00022692"/>
    </source>
</evidence>
<sequence>MDGKRPSSPVFHISSQSCSFMDPCSSCIQGQDPSTPWRKTKWLPCSTLWLLGEVGFTVLSSILAILISYLNILLAVLKICSASGRRKAFSTCVSHLISVMFFYGSLLFIYSSSSSIYSLEKDKVAALFYTVVNPLLNPLIYSLRNKDVKEAFWKATKAIRPQR</sequence>
<keyword evidence="6 10" id="KW-0675">Receptor</keyword>
<feature type="transmembrane region" description="Helical" evidence="8">
    <location>
        <begin position="56"/>
        <end position="77"/>
    </location>
</feature>
<comment type="subcellular location">
    <subcellularLocation>
        <location evidence="1">Membrane</location>
        <topology evidence="1">Multi-pass membrane protein</topology>
    </subcellularLocation>
</comment>
<protein>
    <submittedName>
        <fullName evidence="10">Olfactory receptor 9G4</fullName>
    </submittedName>
</protein>
<keyword evidence="3 8" id="KW-1133">Transmembrane helix</keyword>
<dbReference type="Proteomes" id="UP000010556">
    <property type="component" value="Unassembled WGS sequence"/>
</dbReference>
<feature type="domain" description="G-protein coupled receptors family 1 profile" evidence="9">
    <location>
        <begin position="45"/>
        <end position="141"/>
    </location>
</feature>
<evidence type="ECO:0000256" key="6">
    <source>
        <dbReference type="ARBA" id="ARBA00023170"/>
    </source>
</evidence>
<dbReference type="PROSITE" id="PS50262">
    <property type="entry name" value="G_PROTEIN_RECEP_F1_2"/>
    <property type="match status" value="1"/>
</dbReference>
<accession>L5MDJ5</accession>
<organism evidence="10 11">
    <name type="scientific">Myotis davidii</name>
    <name type="common">David's myotis</name>
    <dbReference type="NCBI Taxonomy" id="225400"/>
    <lineage>
        <taxon>Eukaryota</taxon>
        <taxon>Metazoa</taxon>
        <taxon>Chordata</taxon>
        <taxon>Craniata</taxon>
        <taxon>Vertebrata</taxon>
        <taxon>Euteleostomi</taxon>
        <taxon>Mammalia</taxon>
        <taxon>Eutheria</taxon>
        <taxon>Laurasiatheria</taxon>
        <taxon>Chiroptera</taxon>
        <taxon>Yangochiroptera</taxon>
        <taxon>Vespertilionidae</taxon>
        <taxon>Myotis</taxon>
    </lineage>
</organism>
<proteinExistence type="predicted"/>
<dbReference type="InterPro" id="IPR017452">
    <property type="entry name" value="GPCR_Rhodpsn_7TM"/>
</dbReference>
<evidence type="ECO:0000313" key="10">
    <source>
        <dbReference type="EMBL" id="ELK35808.1"/>
    </source>
</evidence>
<evidence type="ECO:0000256" key="4">
    <source>
        <dbReference type="ARBA" id="ARBA00023040"/>
    </source>
</evidence>
<evidence type="ECO:0000256" key="8">
    <source>
        <dbReference type="SAM" id="Phobius"/>
    </source>
</evidence>
<feature type="transmembrane region" description="Helical" evidence="8">
    <location>
        <begin position="124"/>
        <end position="143"/>
    </location>
</feature>
<dbReference type="Gene3D" id="1.20.1070.10">
    <property type="entry name" value="Rhodopsin 7-helix transmembrane proteins"/>
    <property type="match status" value="1"/>
</dbReference>
<name>L5MDJ5_MYODS</name>
<evidence type="ECO:0000256" key="3">
    <source>
        <dbReference type="ARBA" id="ARBA00022989"/>
    </source>
</evidence>
<dbReference type="Pfam" id="PF13853">
    <property type="entry name" value="7tm_4"/>
    <property type="match status" value="1"/>
</dbReference>
<dbReference type="SUPFAM" id="SSF81321">
    <property type="entry name" value="Family A G protein-coupled receptor-like"/>
    <property type="match status" value="1"/>
</dbReference>
<evidence type="ECO:0000259" key="9">
    <source>
        <dbReference type="PROSITE" id="PS50262"/>
    </source>
</evidence>
<keyword evidence="4" id="KW-0297">G-protein coupled receptor</keyword>
<evidence type="ECO:0000313" key="11">
    <source>
        <dbReference type="Proteomes" id="UP000010556"/>
    </source>
</evidence>
<feature type="transmembrane region" description="Helical" evidence="8">
    <location>
        <begin position="89"/>
        <end position="112"/>
    </location>
</feature>
<dbReference type="PRINTS" id="PR00245">
    <property type="entry name" value="OLFACTORYR"/>
</dbReference>
<dbReference type="GO" id="GO:0016020">
    <property type="term" value="C:membrane"/>
    <property type="evidence" value="ECO:0007669"/>
    <property type="project" value="UniProtKB-SubCell"/>
</dbReference>
<reference evidence="11" key="1">
    <citation type="journal article" date="2013" name="Science">
        <title>Comparative analysis of bat genomes provides insight into the evolution of flight and immunity.</title>
        <authorList>
            <person name="Zhang G."/>
            <person name="Cowled C."/>
            <person name="Shi Z."/>
            <person name="Huang Z."/>
            <person name="Bishop-Lilly K.A."/>
            <person name="Fang X."/>
            <person name="Wynne J.W."/>
            <person name="Xiong Z."/>
            <person name="Baker M.L."/>
            <person name="Zhao W."/>
            <person name="Tachedjian M."/>
            <person name="Zhu Y."/>
            <person name="Zhou P."/>
            <person name="Jiang X."/>
            <person name="Ng J."/>
            <person name="Yang L."/>
            <person name="Wu L."/>
            <person name="Xiao J."/>
            <person name="Feng Y."/>
            <person name="Chen Y."/>
            <person name="Sun X."/>
            <person name="Zhang Y."/>
            <person name="Marsh G.A."/>
            <person name="Crameri G."/>
            <person name="Broder C.C."/>
            <person name="Frey K.G."/>
            <person name="Wang L.F."/>
            <person name="Wang J."/>
        </authorList>
    </citation>
    <scope>NUCLEOTIDE SEQUENCE [LARGE SCALE GENOMIC DNA]</scope>
</reference>
<dbReference type="GO" id="GO:0004930">
    <property type="term" value="F:G protein-coupled receptor activity"/>
    <property type="evidence" value="ECO:0007669"/>
    <property type="project" value="UniProtKB-KW"/>
</dbReference>
<dbReference type="PROSITE" id="PS51257">
    <property type="entry name" value="PROKAR_LIPOPROTEIN"/>
    <property type="match status" value="1"/>
</dbReference>
<dbReference type="GO" id="GO:0004984">
    <property type="term" value="F:olfactory receptor activity"/>
    <property type="evidence" value="ECO:0007669"/>
    <property type="project" value="InterPro"/>
</dbReference>
<evidence type="ECO:0000256" key="7">
    <source>
        <dbReference type="ARBA" id="ARBA00023224"/>
    </source>
</evidence>
<evidence type="ECO:0000256" key="5">
    <source>
        <dbReference type="ARBA" id="ARBA00023136"/>
    </source>
</evidence>
<keyword evidence="5 8" id="KW-0472">Membrane</keyword>
<dbReference type="InterPro" id="IPR000725">
    <property type="entry name" value="Olfact_rcpt"/>
</dbReference>
<dbReference type="EMBL" id="KB102162">
    <property type="protein sequence ID" value="ELK35808.1"/>
    <property type="molecule type" value="Genomic_DNA"/>
</dbReference>
<dbReference type="PANTHER" id="PTHR48018">
    <property type="entry name" value="OLFACTORY RECEPTOR"/>
    <property type="match status" value="1"/>
</dbReference>
<keyword evidence="2 8" id="KW-0812">Transmembrane</keyword>
<dbReference type="AlphaFoldDB" id="L5MDJ5"/>
<evidence type="ECO:0000256" key="1">
    <source>
        <dbReference type="ARBA" id="ARBA00004141"/>
    </source>
</evidence>
<keyword evidence="11" id="KW-1185">Reference proteome</keyword>